<name>A0ABT4JCS5_9RHOB</name>
<organism evidence="1 2">
    <name type="scientific">Paracoccus benzoatiresistens</name>
    <dbReference type="NCBI Taxonomy" id="2997341"/>
    <lineage>
        <taxon>Bacteria</taxon>
        <taxon>Pseudomonadati</taxon>
        <taxon>Pseudomonadota</taxon>
        <taxon>Alphaproteobacteria</taxon>
        <taxon>Rhodobacterales</taxon>
        <taxon>Paracoccaceae</taxon>
        <taxon>Paracoccus</taxon>
    </lineage>
</organism>
<accession>A0ABT4JCS5</accession>
<keyword evidence="2" id="KW-1185">Reference proteome</keyword>
<reference evidence="1" key="1">
    <citation type="submission" date="2022-12" db="EMBL/GenBank/DDBJ databases">
        <title>Paracoccus sp. EF6 isolated from a lake water.</title>
        <authorList>
            <person name="Liu H."/>
        </authorList>
    </citation>
    <scope>NUCLEOTIDE SEQUENCE</scope>
    <source>
        <strain evidence="1">EF6</strain>
    </source>
</reference>
<gene>
    <name evidence="1" type="ORF">OU682_22355</name>
</gene>
<protein>
    <recommendedName>
        <fullName evidence="3">Type II secretion system protein GspF domain-containing protein</fullName>
    </recommendedName>
</protein>
<dbReference type="EMBL" id="JAPTYD010000086">
    <property type="protein sequence ID" value="MCZ0964316.1"/>
    <property type="molecule type" value="Genomic_DNA"/>
</dbReference>
<evidence type="ECO:0008006" key="3">
    <source>
        <dbReference type="Google" id="ProtNLM"/>
    </source>
</evidence>
<dbReference type="Proteomes" id="UP001149822">
    <property type="component" value="Unassembled WGS sequence"/>
</dbReference>
<comment type="caution">
    <text evidence="1">The sequence shown here is derived from an EMBL/GenBank/DDBJ whole genome shotgun (WGS) entry which is preliminary data.</text>
</comment>
<evidence type="ECO:0000313" key="1">
    <source>
        <dbReference type="EMBL" id="MCZ0964316.1"/>
    </source>
</evidence>
<proteinExistence type="predicted"/>
<sequence length="68" mass="7560">MTKYHYRAVRGSDGQEIYNGMIDDYLEKGLGAMAAIVRSTLIASHPRAKGLAHDDVHVEMRKADPPSF</sequence>
<evidence type="ECO:0000313" key="2">
    <source>
        <dbReference type="Proteomes" id="UP001149822"/>
    </source>
</evidence>
<dbReference type="RefSeq" id="WP_268944409.1">
    <property type="nucleotide sequence ID" value="NZ_JAPTYD010000086.1"/>
</dbReference>